<organism evidence="2 3">
    <name type="scientific">Actinomadura rugatobispora</name>
    <dbReference type="NCBI Taxonomy" id="1994"/>
    <lineage>
        <taxon>Bacteria</taxon>
        <taxon>Bacillati</taxon>
        <taxon>Actinomycetota</taxon>
        <taxon>Actinomycetes</taxon>
        <taxon>Streptosporangiales</taxon>
        <taxon>Thermomonosporaceae</taxon>
        <taxon>Actinomadura</taxon>
    </lineage>
</organism>
<dbReference type="Proteomes" id="UP001596074">
    <property type="component" value="Unassembled WGS sequence"/>
</dbReference>
<evidence type="ECO:0000313" key="2">
    <source>
        <dbReference type="EMBL" id="MFC5754839.1"/>
    </source>
</evidence>
<reference evidence="3" key="1">
    <citation type="journal article" date="2019" name="Int. J. Syst. Evol. Microbiol.">
        <title>The Global Catalogue of Microorganisms (GCM) 10K type strain sequencing project: providing services to taxonomists for standard genome sequencing and annotation.</title>
        <authorList>
            <consortium name="The Broad Institute Genomics Platform"/>
            <consortium name="The Broad Institute Genome Sequencing Center for Infectious Disease"/>
            <person name="Wu L."/>
            <person name="Ma J."/>
        </authorList>
    </citation>
    <scope>NUCLEOTIDE SEQUENCE [LARGE SCALE GENOMIC DNA]</scope>
    <source>
        <strain evidence="3">KCTC 42087</strain>
    </source>
</reference>
<dbReference type="RefSeq" id="WP_378293338.1">
    <property type="nucleotide sequence ID" value="NZ_JBHSON010000189.1"/>
</dbReference>
<dbReference type="EMBL" id="JBHSON010000189">
    <property type="protein sequence ID" value="MFC5754839.1"/>
    <property type="molecule type" value="Genomic_DNA"/>
</dbReference>
<feature type="region of interest" description="Disordered" evidence="1">
    <location>
        <begin position="24"/>
        <end position="46"/>
    </location>
</feature>
<proteinExistence type="predicted"/>
<evidence type="ECO:0000313" key="3">
    <source>
        <dbReference type="Proteomes" id="UP001596074"/>
    </source>
</evidence>
<accession>A0ABW1AJY2</accession>
<protein>
    <submittedName>
        <fullName evidence="2">Uncharacterized protein</fullName>
    </submittedName>
</protein>
<evidence type="ECO:0000256" key="1">
    <source>
        <dbReference type="SAM" id="MobiDB-lite"/>
    </source>
</evidence>
<name>A0ABW1AJY2_9ACTN</name>
<keyword evidence="3" id="KW-1185">Reference proteome</keyword>
<comment type="caution">
    <text evidence="2">The sequence shown here is derived from an EMBL/GenBank/DDBJ whole genome shotgun (WGS) entry which is preliminary data.</text>
</comment>
<sequence>MATATGLAATVLLGLLTLLALTRRGPGRSPAPETDRAAGDAGHPESLTAVLDPSSEEYLAWLADHHWPADEYLDLEAEWRNELASTEVPDVFELAGPYEAPQCPQCLRHREDVWPCPQCGRLLHSTCGHGMRRRRLAHPYRTQATNPEAVIAEWICTGCLSIVGLDVDHGDEADDDLRR</sequence>
<gene>
    <name evidence="2" type="ORF">ACFPZN_55285</name>
</gene>